<dbReference type="Proteomes" id="UP001273166">
    <property type="component" value="Unassembled WGS sequence"/>
</dbReference>
<dbReference type="GeneID" id="87886162"/>
<organism evidence="2 3">
    <name type="scientific">Chaetomium strumarium</name>
    <dbReference type="NCBI Taxonomy" id="1170767"/>
    <lineage>
        <taxon>Eukaryota</taxon>
        <taxon>Fungi</taxon>
        <taxon>Dikarya</taxon>
        <taxon>Ascomycota</taxon>
        <taxon>Pezizomycotina</taxon>
        <taxon>Sordariomycetes</taxon>
        <taxon>Sordariomycetidae</taxon>
        <taxon>Sordariales</taxon>
        <taxon>Chaetomiaceae</taxon>
        <taxon>Chaetomium</taxon>
    </lineage>
</organism>
<keyword evidence="3" id="KW-1185">Reference proteome</keyword>
<name>A0AAJ0H3P8_9PEZI</name>
<feature type="transmembrane region" description="Helical" evidence="1">
    <location>
        <begin position="184"/>
        <end position="206"/>
    </location>
</feature>
<proteinExistence type="predicted"/>
<gene>
    <name evidence="2" type="ORF">B0T15DRAFT_499248</name>
</gene>
<evidence type="ECO:0000313" key="3">
    <source>
        <dbReference type="Proteomes" id="UP001273166"/>
    </source>
</evidence>
<keyword evidence="1" id="KW-0472">Membrane</keyword>
<dbReference type="AlphaFoldDB" id="A0AAJ0H3P8"/>
<protein>
    <submittedName>
        <fullName evidence="2">Uncharacterized protein</fullName>
    </submittedName>
</protein>
<keyword evidence="1" id="KW-1133">Transmembrane helix</keyword>
<feature type="transmembrane region" description="Helical" evidence="1">
    <location>
        <begin position="212"/>
        <end position="235"/>
    </location>
</feature>
<keyword evidence="1" id="KW-0812">Transmembrane</keyword>
<dbReference type="RefSeq" id="XP_062727023.1">
    <property type="nucleotide sequence ID" value="XM_062867333.1"/>
</dbReference>
<reference evidence="2" key="1">
    <citation type="journal article" date="2023" name="Mol. Phylogenet. Evol.">
        <title>Genome-scale phylogeny and comparative genomics of the fungal order Sordariales.</title>
        <authorList>
            <person name="Hensen N."/>
            <person name="Bonometti L."/>
            <person name="Westerberg I."/>
            <person name="Brannstrom I.O."/>
            <person name="Guillou S."/>
            <person name="Cros-Aarteil S."/>
            <person name="Calhoun S."/>
            <person name="Haridas S."/>
            <person name="Kuo A."/>
            <person name="Mondo S."/>
            <person name="Pangilinan J."/>
            <person name="Riley R."/>
            <person name="LaButti K."/>
            <person name="Andreopoulos B."/>
            <person name="Lipzen A."/>
            <person name="Chen C."/>
            <person name="Yan M."/>
            <person name="Daum C."/>
            <person name="Ng V."/>
            <person name="Clum A."/>
            <person name="Steindorff A."/>
            <person name="Ohm R.A."/>
            <person name="Martin F."/>
            <person name="Silar P."/>
            <person name="Natvig D.O."/>
            <person name="Lalanne C."/>
            <person name="Gautier V."/>
            <person name="Ament-Velasquez S.L."/>
            <person name="Kruys A."/>
            <person name="Hutchinson M.I."/>
            <person name="Powell A.J."/>
            <person name="Barry K."/>
            <person name="Miller A.N."/>
            <person name="Grigoriev I.V."/>
            <person name="Debuchy R."/>
            <person name="Gladieux P."/>
            <person name="Hiltunen Thoren M."/>
            <person name="Johannesson H."/>
        </authorList>
    </citation>
    <scope>NUCLEOTIDE SEQUENCE</scope>
    <source>
        <strain evidence="2">CBS 333.67</strain>
    </source>
</reference>
<sequence>MGFKFGDLTREITETGAQIANTCTKVIEKAPSLGNEIVHTASKVGDSVSATGGHVGNAISDGIKKLPDAGLDEKLNSKSINTLAASVGDVVFPDNPKLRQRVEQLDADCRLSEAQFNRTKKDFERLEYRSRVAIAKYLKTRGFDSLESLDREVRRVATGKVFEEWGRLKTKIGRDLAIENMIETICGIAALGGVTVTGSLVTVGMISGPAGWSVLGAIGTASATIGGVVFVGALIKAMEQEDELKHHIKQLYYARSDLRLNLNRLNVLVDWSIAFAACLDMIDDTSFSSFESLLAQLEKRDRWRWMPSEVTKELAAYDRMRQAWTKADPEAKY</sequence>
<accession>A0AAJ0H3P8</accession>
<evidence type="ECO:0000256" key="1">
    <source>
        <dbReference type="SAM" id="Phobius"/>
    </source>
</evidence>
<comment type="caution">
    <text evidence="2">The sequence shown here is derived from an EMBL/GenBank/DDBJ whole genome shotgun (WGS) entry which is preliminary data.</text>
</comment>
<dbReference type="EMBL" id="JAUDZG010000001">
    <property type="protein sequence ID" value="KAK3311243.1"/>
    <property type="molecule type" value="Genomic_DNA"/>
</dbReference>
<reference evidence="2" key="2">
    <citation type="submission" date="2023-06" db="EMBL/GenBank/DDBJ databases">
        <authorList>
            <consortium name="Lawrence Berkeley National Laboratory"/>
            <person name="Mondo S.J."/>
            <person name="Hensen N."/>
            <person name="Bonometti L."/>
            <person name="Westerberg I."/>
            <person name="Brannstrom I.O."/>
            <person name="Guillou S."/>
            <person name="Cros-Aarteil S."/>
            <person name="Calhoun S."/>
            <person name="Haridas S."/>
            <person name="Kuo A."/>
            <person name="Pangilinan J."/>
            <person name="Riley R."/>
            <person name="Labutti K."/>
            <person name="Andreopoulos B."/>
            <person name="Lipzen A."/>
            <person name="Chen C."/>
            <person name="Yanf M."/>
            <person name="Daum C."/>
            <person name="Ng V."/>
            <person name="Clum A."/>
            <person name="Steindorff A."/>
            <person name="Ohm R."/>
            <person name="Martin F."/>
            <person name="Silar P."/>
            <person name="Natvig D."/>
            <person name="Lalanne C."/>
            <person name="Gautier V."/>
            <person name="Ament-Velasquez S.L."/>
            <person name="Kruys A."/>
            <person name="Hutchinson M.I."/>
            <person name="Powell A.J."/>
            <person name="Barry K."/>
            <person name="Miller A.N."/>
            <person name="Grigoriev I.V."/>
            <person name="Debuchy R."/>
            <person name="Gladieux P."/>
            <person name="Thoren M.H."/>
            <person name="Johannesson H."/>
        </authorList>
    </citation>
    <scope>NUCLEOTIDE SEQUENCE</scope>
    <source>
        <strain evidence="2">CBS 333.67</strain>
    </source>
</reference>
<evidence type="ECO:0000313" key="2">
    <source>
        <dbReference type="EMBL" id="KAK3311243.1"/>
    </source>
</evidence>